<sequence length="206" mass="22267">MTHSDFGTYREASLGRAAAEAMEFVDPRGWGQPPQLFALVPTSLLAQSQPEWADMLDDGTELTLIEQEPLPGDPAGASAELDHVLGTTTWPDEVVGCALVQEVLVLPPDAEADLDGALLAELHRSDPAGSDPSDADRAAREVAHEHPGRRHARMCAAVLRDGQRITLLQLRPQDEDDPFAHEDILRADDMAPGLIDGLLATLDRED</sequence>
<dbReference type="NCBIfam" id="NF040618">
    <property type="entry name" value="PPA1309_fam"/>
    <property type="match status" value="1"/>
</dbReference>
<dbReference type="EMBL" id="BAABFR010000027">
    <property type="protein sequence ID" value="GAA4392066.1"/>
    <property type="molecule type" value="Genomic_DNA"/>
</dbReference>
<comment type="caution">
    <text evidence="2">The sequence shown here is derived from an EMBL/GenBank/DDBJ whole genome shotgun (WGS) entry which is preliminary data.</text>
</comment>
<gene>
    <name evidence="2" type="ORF">GCM10023147_21590</name>
</gene>
<dbReference type="InterPro" id="IPR047681">
    <property type="entry name" value="PPA1309-like"/>
</dbReference>
<evidence type="ECO:0000313" key="2">
    <source>
        <dbReference type="EMBL" id="GAA4392066.1"/>
    </source>
</evidence>
<keyword evidence="3" id="KW-1185">Reference proteome</keyword>
<evidence type="ECO:0000256" key="1">
    <source>
        <dbReference type="SAM" id="MobiDB-lite"/>
    </source>
</evidence>
<proteinExistence type="predicted"/>
<accession>A0ABP8JK02</accession>
<name>A0ABP8JK02_9ACTN</name>
<feature type="region of interest" description="Disordered" evidence="1">
    <location>
        <begin position="124"/>
        <end position="147"/>
    </location>
</feature>
<evidence type="ECO:0000313" key="3">
    <source>
        <dbReference type="Proteomes" id="UP001500635"/>
    </source>
</evidence>
<dbReference type="RefSeq" id="WP_344995006.1">
    <property type="nucleotide sequence ID" value="NZ_BAABFR010000027.1"/>
</dbReference>
<feature type="compositionally biased region" description="Basic and acidic residues" evidence="1">
    <location>
        <begin position="134"/>
        <end position="146"/>
    </location>
</feature>
<reference evidence="3" key="1">
    <citation type="journal article" date="2019" name="Int. J. Syst. Evol. Microbiol.">
        <title>The Global Catalogue of Microorganisms (GCM) 10K type strain sequencing project: providing services to taxonomists for standard genome sequencing and annotation.</title>
        <authorList>
            <consortium name="The Broad Institute Genomics Platform"/>
            <consortium name="The Broad Institute Genome Sequencing Center for Infectious Disease"/>
            <person name="Wu L."/>
            <person name="Ma J."/>
        </authorList>
    </citation>
    <scope>NUCLEOTIDE SEQUENCE [LARGE SCALE GENOMIC DNA]</scope>
    <source>
        <strain evidence="3">JCM 17688</strain>
    </source>
</reference>
<dbReference type="Proteomes" id="UP001500635">
    <property type="component" value="Unassembled WGS sequence"/>
</dbReference>
<protein>
    <submittedName>
        <fullName evidence="2">PPA1309 family protein</fullName>
    </submittedName>
</protein>
<organism evidence="2 3">
    <name type="scientific">Tsukamurella soli</name>
    <dbReference type="NCBI Taxonomy" id="644556"/>
    <lineage>
        <taxon>Bacteria</taxon>
        <taxon>Bacillati</taxon>
        <taxon>Actinomycetota</taxon>
        <taxon>Actinomycetes</taxon>
        <taxon>Mycobacteriales</taxon>
        <taxon>Tsukamurellaceae</taxon>
        <taxon>Tsukamurella</taxon>
    </lineage>
</organism>